<evidence type="ECO:0000256" key="4">
    <source>
        <dbReference type="ARBA" id="ARBA00025212"/>
    </source>
</evidence>
<evidence type="ECO:0000256" key="2">
    <source>
        <dbReference type="ARBA" id="ARBA00022679"/>
    </source>
</evidence>
<evidence type="ECO:0000256" key="3">
    <source>
        <dbReference type="ARBA" id="ARBA00023027"/>
    </source>
</evidence>
<dbReference type="GO" id="GO:0006388">
    <property type="term" value="P:tRNA splicing, via endonucleolytic cleavage and ligation"/>
    <property type="evidence" value="ECO:0007669"/>
    <property type="project" value="UniProtKB-UniRule"/>
</dbReference>
<dbReference type="Pfam" id="PF01885">
    <property type="entry name" value="PTS_2-RNA"/>
    <property type="match status" value="1"/>
</dbReference>
<dbReference type="Proteomes" id="UP000229081">
    <property type="component" value="Chromosome"/>
</dbReference>
<comment type="similarity">
    <text evidence="1 5">Belongs to the KptA/TPT1 family.</text>
</comment>
<dbReference type="PANTHER" id="PTHR12684:SF2">
    <property type="entry name" value="TRNA 2'-PHOSPHOTRANSFERASE 1"/>
    <property type="match status" value="1"/>
</dbReference>
<dbReference type="EC" id="2.7.1.-" evidence="5"/>
<keyword evidence="2 5" id="KW-0808">Transferase</keyword>
<organism evidence="6 7">
    <name type="scientific">Sphingomonas psychrotolerans</name>
    <dbReference type="NCBI Taxonomy" id="1327635"/>
    <lineage>
        <taxon>Bacteria</taxon>
        <taxon>Pseudomonadati</taxon>
        <taxon>Pseudomonadota</taxon>
        <taxon>Alphaproteobacteria</taxon>
        <taxon>Sphingomonadales</taxon>
        <taxon>Sphingomonadaceae</taxon>
        <taxon>Sphingomonas</taxon>
    </lineage>
</organism>
<dbReference type="InterPro" id="IPR042080">
    <property type="entry name" value="RNA_2'-PTrans_N"/>
</dbReference>
<dbReference type="Gene3D" id="3.20.170.30">
    <property type="match status" value="1"/>
</dbReference>
<dbReference type="EMBL" id="CP024923">
    <property type="protein sequence ID" value="ATY32988.1"/>
    <property type="molecule type" value="Genomic_DNA"/>
</dbReference>
<evidence type="ECO:0000256" key="1">
    <source>
        <dbReference type="ARBA" id="ARBA00009836"/>
    </source>
</evidence>
<proteinExistence type="inferred from homology"/>
<evidence type="ECO:0000313" key="6">
    <source>
        <dbReference type="EMBL" id="ATY32988.1"/>
    </source>
</evidence>
<dbReference type="KEGG" id="sphc:CVN68_14295"/>
<protein>
    <recommendedName>
        <fullName evidence="5">Probable RNA 2'-phosphotransferase</fullName>
        <ecNumber evidence="5">2.7.1.-</ecNumber>
    </recommendedName>
</protein>
<name>A0A2K8MGI0_9SPHN</name>
<dbReference type="HAMAP" id="MF_00299">
    <property type="entry name" value="KptA"/>
    <property type="match status" value="1"/>
</dbReference>
<gene>
    <name evidence="5" type="primary">kptA</name>
    <name evidence="6" type="ORF">CVN68_14295</name>
</gene>
<dbReference type="PANTHER" id="PTHR12684">
    <property type="entry name" value="PUTATIVE PHOSPHOTRANSFERASE"/>
    <property type="match status" value="1"/>
</dbReference>
<keyword evidence="7" id="KW-1185">Reference proteome</keyword>
<evidence type="ECO:0000313" key="7">
    <source>
        <dbReference type="Proteomes" id="UP000229081"/>
    </source>
</evidence>
<accession>A0A2K8MGI0</accession>
<dbReference type="OrthoDB" id="4537997at2"/>
<dbReference type="GO" id="GO:0003950">
    <property type="term" value="F:NAD+ poly-ADP-ribosyltransferase activity"/>
    <property type="evidence" value="ECO:0007669"/>
    <property type="project" value="InterPro"/>
</dbReference>
<dbReference type="InterPro" id="IPR042081">
    <property type="entry name" value="RNA_2'-PTrans_C"/>
</dbReference>
<comment type="function">
    <text evidence="4 5">Removes the 2'-phosphate from RNA via an intermediate in which the phosphate is ADP-ribosylated by NAD followed by a presumed transesterification to release the RNA and generate ADP-ribose 1''-2''-cyclic phosphate (APPR&gt;P). May function as an ADP-ribosylase.</text>
</comment>
<dbReference type="SUPFAM" id="SSF56399">
    <property type="entry name" value="ADP-ribosylation"/>
    <property type="match status" value="1"/>
</dbReference>
<sequence length="180" mass="19915">MANDIRLSKTLSLWLGHKPEAAGLTLDAQGWTDVDPVLAALVHNGMACDWQDLLRIVDESDKQRFELSSDAARIRARQGHSVTVELDWPRTSPPDLLYHGTVASVLPAILAEGLKPMRRHHVHLSPDVETATKVGARRGAPVILAIRATALEQDGHAFFLTSNQVWLTEHVPPEFIERLS</sequence>
<dbReference type="GO" id="GO:0000215">
    <property type="term" value="F:tRNA 2'-phosphotransferase activity"/>
    <property type="evidence" value="ECO:0007669"/>
    <property type="project" value="TreeGrafter"/>
</dbReference>
<dbReference type="Gene3D" id="1.10.10.970">
    <property type="entry name" value="RNA 2'-phosphotransferase, Tpt1/KptA family, N-terminal domain"/>
    <property type="match status" value="1"/>
</dbReference>
<dbReference type="AlphaFoldDB" id="A0A2K8MGI0"/>
<reference evidence="6 7" key="1">
    <citation type="submission" date="2017-11" db="EMBL/GenBank/DDBJ databases">
        <title>Complete genome sequence of Sphingomonas sp. Strain Cra20, a psychrotolerant potential plant growth promoting rhizobacteria.</title>
        <authorList>
            <person name="Luo Y."/>
        </authorList>
    </citation>
    <scope>NUCLEOTIDE SEQUENCE [LARGE SCALE GENOMIC DNA]</scope>
    <source>
        <strain evidence="6 7">Cra20</strain>
    </source>
</reference>
<dbReference type="InterPro" id="IPR022928">
    <property type="entry name" value="RNA_2'-PTrans_KptA"/>
</dbReference>
<evidence type="ECO:0000256" key="5">
    <source>
        <dbReference type="HAMAP-Rule" id="MF_00299"/>
    </source>
</evidence>
<dbReference type="RefSeq" id="WP_100282793.1">
    <property type="nucleotide sequence ID" value="NZ_CP024923.1"/>
</dbReference>
<keyword evidence="3 5" id="KW-0520">NAD</keyword>
<dbReference type="InterPro" id="IPR002745">
    <property type="entry name" value="Ptrans_KptA/Tpt1"/>
</dbReference>